<reference evidence="1" key="2">
    <citation type="submission" date="2021-01" db="EMBL/GenBank/DDBJ databases">
        <authorList>
            <person name="Schikora-Tamarit M.A."/>
        </authorList>
    </citation>
    <scope>NUCLEOTIDE SEQUENCE</scope>
    <source>
        <strain evidence="1">CBS6075</strain>
    </source>
</reference>
<dbReference type="Proteomes" id="UP000769157">
    <property type="component" value="Unassembled WGS sequence"/>
</dbReference>
<dbReference type="AlphaFoldDB" id="A0A9P8T9Q9"/>
<protein>
    <submittedName>
        <fullName evidence="1">Uncharacterized protein</fullName>
    </submittedName>
</protein>
<dbReference type="RefSeq" id="XP_046064484.1">
    <property type="nucleotide sequence ID" value="XM_046208964.1"/>
</dbReference>
<evidence type="ECO:0000313" key="2">
    <source>
        <dbReference type="Proteomes" id="UP000769157"/>
    </source>
</evidence>
<accession>A0A9P8T9Q9</accession>
<reference evidence="1" key="1">
    <citation type="journal article" date="2021" name="Open Biol.">
        <title>Shared evolutionary footprints suggest mitochondrial oxidative damage underlies multiple complex I losses in fungi.</title>
        <authorList>
            <person name="Schikora-Tamarit M.A."/>
            <person name="Marcet-Houben M."/>
            <person name="Nosek J."/>
            <person name="Gabaldon T."/>
        </authorList>
    </citation>
    <scope>NUCLEOTIDE SEQUENCE</scope>
    <source>
        <strain evidence="1">CBS6075</strain>
    </source>
</reference>
<sequence>MPVSDNISFETRITFRSYLSSFSGFQPCNISVTSVSPLVILTKLPVLQPVIDNICGETYTMADCFSSVCEGLKINSVGSFGSFALGDSPSEPLFLVEEALGAMLDKFFIAQPKYYLKFSMFRRAYNSLVPSFVTERHQPRLPLKTKFATDMAFRRVAESRINILRQIIPQQYMLDNHLLYRASYFSENDPLKTRFSDKWGADVRMDLQSVETLGRALLKKQIHVYLFQQAMKSGIDANDYLSQPSKETRNMHSMLFRKRFIDQFLRDLEVDFKLDRVEAEDRIIKLEQSTRAKLLFYLIAFVHYQHGPAKCREFVDEFVILGRLTENYSHKGLLELSSEFKPKFSY</sequence>
<dbReference type="OrthoDB" id="3989831at2759"/>
<name>A0A9P8T9Q9_9ASCO</name>
<dbReference type="EMBL" id="JAEUBE010000084">
    <property type="protein sequence ID" value="KAH3671116.1"/>
    <property type="molecule type" value="Genomic_DNA"/>
</dbReference>
<organism evidence="1 2">
    <name type="scientific">Ogataea philodendri</name>
    <dbReference type="NCBI Taxonomy" id="1378263"/>
    <lineage>
        <taxon>Eukaryota</taxon>
        <taxon>Fungi</taxon>
        <taxon>Dikarya</taxon>
        <taxon>Ascomycota</taxon>
        <taxon>Saccharomycotina</taxon>
        <taxon>Pichiomycetes</taxon>
        <taxon>Pichiales</taxon>
        <taxon>Pichiaceae</taxon>
        <taxon>Ogataea</taxon>
    </lineage>
</organism>
<keyword evidence="2" id="KW-1185">Reference proteome</keyword>
<dbReference type="GeneID" id="70232795"/>
<gene>
    <name evidence="1" type="ORF">OGAPHI_000827</name>
</gene>
<evidence type="ECO:0000313" key="1">
    <source>
        <dbReference type="EMBL" id="KAH3671116.1"/>
    </source>
</evidence>
<comment type="caution">
    <text evidence="1">The sequence shown here is derived from an EMBL/GenBank/DDBJ whole genome shotgun (WGS) entry which is preliminary data.</text>
</comment>
<proteinExistence type="predicted"/>